<dbReference type="InterPro" id="IPR036390">
    <property type="entry name" value="WH_DNA-bd_sf"/>
</dbReference>
<dbReference type="HOGENOM" id="CLU_063440_5_2_9"/>
<dbReference type="PANTHER" id="PTHR33169">
    <property type="entry name" value="PADR-FAMILY TRANSCRIPTIONAL REGULATOR"/>
    <property type="match status" value="1"/>
</dbReference>
<accession>H5XVU9</accession>
<dbReference type="InterPro" id="IPR005149">
    <property type="entry name" value="Tscrpt_reg_PadR_N"/>
</dbReference>
<name>H5XVU9_9FIRM</name>
<dbReference type="Gene3D" id="1.10.10.10">
    <property type="entry name" value="Winged helix-like DNA-binding domain superfamily/Winged helix DNA-binding domain"/>
    <property type="match status" value="1"/>
</dbReference>
<evidence type="ECO:0000313" key="2">
    <source>
        <dbReference type="EMBL" id="EHQ90255.1"/>
    </source>
</evidence>
<dbReference type="eggNOG" id="COG1695">
    <property type="taxonomic scope" value="Bacteria"/>
</dbReference>
<dbReference type="AlphaFoldDB" id="H5XVU9"/>
<dbReference type="STRING" id="768710.DesyoDRAFT_3223"/>
<feature type="domain" description="Transcription regulator PadR N-terminal" evidence="1">
    <location>
        <begin position="14"/>
        <end position="87"/>
    </location>
</feature>
<dbReference type="EMBL" id="CM001441">
    <property type="protein sequence ID" value="EHQ90255.1"/>
    <property type="molecule type" value="Genomic_DNA"/>
</dbReference>
<dbReference type="InterPro" id="IPR052509">
    <property type="entry name" value="Metal_resp_DNA-bind_regulator"/>
</dbReference>
<dbReference type="Pfam" id="PF03551">
    <property type="entry name" value="PadR"/>
    <property type="match status" value="1"/>
</dbReference>
<dbReference type="OrthoDB" id="9808017at2"/>
<reference evidence="2 3" key="1">
    <citation type="submission" date="2011-11" db="EMBL/GenBank/DDBJ databases">
        <title>The Noncontiguous Finished genome of Desulfosporosinus youngiae DSM 17734.</title>
        <authorList>
            <consortium name="US DOE Joint Genome Institute (JGI-PGF)"/>
            <person name="Lucas S."/>
            <person name="Han J."/>
            <person name="Lapidus A."/>
            <person name="Cheng J.-F."/>
            <person name="Goodwin L."/>
            <person name="Pitluck S."/>
            <person name="Peters L."/>
            <person name="Ovchinnikova G."/>
            <person name="Lu M."/>
            <person name="Land M.L."/>
            <person name="Hauser L."/>
            <person name="Pester M."/>
            <person name="Spring S."/>
            <person name="Ollivier B."/>
            <person name="Rattei T."/>
            <person name="Klenk H.-P."/>
            <person name="Wagner M."/>
            <person name="Loy A."/>
            <person name="Woyke T.J."/>
        </authorList>
    </citation>
    <scope>NUCLEOTIDE SEQUENCE [LARGE SCALE GENOMIC DNA]</scope>
    <source>
        <strain evidence="2 3">DSM 17734</strain>
    </source>
</reference>
<dbReference type="InterPro" id="IPR036388">
    <property type="entry name" value="WH-like_DNA-bd_sf"/>
</dbReference>
<gene>
    <name evidence="2" type="ORF">DesyoDRAFT_3223</name>
</gene>
<keyword evidence="3" id="KW-1185">Reference proteome</keyword>
<sequence>MNRSKQSRHTNAFILLLLEESESAYGAQILSRLQADLPFCLTDSPSVYRALQEMEDKSWVKSSWIAPKTGAPRKWYSITPQGRMALHDYAKDITQRQANFNYFLEHYGRLMQK</sequence>
<organism evidence="2 3">
    <name type="scientific">Desulfosporosinus youngiae DSM 17734</name>
    <dbReference type="NCBI Taxonomy" id="768710"/>
    <lineage>
        <taxon>Bacteria</taxon>
        <taxon>Bacillati</taxon>
        <taxon>Bacillota</taxon>
        <taxon>Clostridia</taxon>
        <taxon>Eubacteriales</taxon>
        <taxon>Desulfitobacteriaceae</taxon>
        <taxon>Desulfosporosinus</taxon>
    </lineage>
</organism>
<dbReference type="Proteomes" id="UP000005104">
    <property type="component" value="Chromosome"/>
</dbReference>
<protein>
    <submittedName>
        <fullName evidence="2">Putative transcriptional regulator</fullName>
    </submittedName>
</protein>
<dbReference type="SUPFAM" id="SSF46785">
    <property type="entry name" value="Winged helix' DNA-binding domain"/>
    <property type="match status" value="1"/>
</dbReference>
<dbReference type="RefSeq" id="WP_007784559.1">
    <property type="nucleotide sequence ID" value="NZ_CM001441.1"/>
</dbReference>
<dbReference type="PANTHER" id="PTHR33169:SF14">
    <property type="entry name" value="TRANSCRIPTIONAL REGULATOR RV3488"/>
    <property type="match status" value="1"/>
</dbReference>
<evidence type="ECO:0000313" key="3">
    <source>
        <dbReference type="Proteomes" id="UP000005104"/>
    </source>
</evidence>
<evidence type="ECO:0000259" key="1">
    <source>
        <dbReference type="Pfam" id="PF03551"/>
    </source>
</evidence>
<proteinExistence type="predicted"/>